<evidence type="ECO:0000256" key="5">
    <source>
        <dbReference type="ARBA" id="ARBA00023136"/>
    </source>
</evidence>
<name>A0A8H7V213_9FUNG</name>
<feature type="transmembrane region" description="Helical" evidence="6">
    <location>
        <begin position="474"/>
        <end position="500"/>
    </location>
</feature>
<evidence type="ECO:0000256" key="2">
    <source>
        <dbReference type="ARBA" id="ARBA00022448"/>
    </source>
</evidence>
<dbReference type="PANTHER" id="PTHR23502">
    <property type="entry name" value="MAJOR FACILITATOR SUPERFAMILY"/>
    <property type="match status" value="1"/>
</dbReference>
<feature type="transmembrane region" description="Helical" evidence="6">
    <location>
        <begin position="162"/>
        <end position="182"/>
    </location>
</feature>
<dbReference type="PANTHER" id="PTHR23502:SF132">
    <property type="entry name" value="POLYAMINE TRANSPORTER 2-RELATED"/>
    <property type="match status" value="1"/>
</dbReference>
<feature type="transmembrane region" description="Helical" evidence="6">
    <location>
        <begin position="538"/>
        <end position="559"/>
    </location>
</feature>
<feature type="transmembrane region" description="Helical" evidence="6">
    <location>
        <begin position="254"/>
        <end position="278"/>
    </location>
</feature>
<dbReference type="PROSITE" id="PS50850">
    <property type="entry name" value="MFS"/>
    <property type="match status" value="1"/>
</dbReference>
<evidence type="ECO:0000259" key="7">
    <source>
        <dbReference type="PROSITE" id="PS50850"/>
    </source>
</evidence>
<keyword evidence="2" id="KW-0813">Transport</keyword>
<comment type="subcellular location">
    <subcellularLocation>
        <location evidence="1">Membrane</location>
        <topology evidence="1">Multi-pass membrane protein</topology>
    </subcellularLocation>
</comment>
<protein>
    <recommendedName>
        <fullName evidence="7">Major facilitator superfamily (MFS) profile domain-containing protein</fullName>
    </recommendedName>
</protein>
<organism evidence="8 9">
    <name type="scientific">Mucor plumbeus</name>
    <dbReference type="NCBI Taxonomy" id="97098"/>
    <lineage>
        <taxon>Eukaryota</taxon>
        <taxon>Fungi</taxon>
        <taxon>Fungi incertae sedis</taxon>
        <taxon>Mucoromycota</taxon>
        <taxon>Mucoromycotina</taxon>
        <taxon>Mucoromycetes</taxon>
        <taxon>Mucorales</taxon>
        <taxon>Mucorineae</taxon>
        <taxon>Mucoraceae</taxon>
        <taxon>Mucor</taxon>
    </lineage>
</organism>
<dbReference type="Pfam" id="PF07690">
    <property type="entry name" value="MFS_1"/>
    <property type="match status" value="1"/>
</dbReference>
<evidence type="ECO:0000256" key="6">
    <source>
        <dbReference type="SAM" id="Phobius"/>
    </source>
</evidence>
<feature type="transmembrane region" description="Helical" evidence="6">
    <location>
        <begin position="220"/>
        <end position="242"/>
    </location>
</feature>
<dbReference type="OrthoDB" id="440553at2759"/>
<dbReference type="InterPro" id="IPR020846">
    <property type="entry name" value="MFS_dom"/>
</dbReference>
<dbReference type="SUPFAM" id="SSF103473">
    <property type="entry name" value="MFS general substrate transporter"/>
    <property type="match status" value="1"/>
</dbReference>
<keyword evidence="3 6" id="KW-0812">Transmembrane</keyword>
<feature type="transmembrane region" description="Helical" evidence="6">
    <location>
        <begin position="284"/>
        <end position="303"/>
    </location>
</feature>
<gene>
    <name evidence="8" type="ORF">INT46_004533</name>
</gene>
<dbReference type="Gene3D" id="1.20.1720.10">
    <property type="entry name" value="Multidrug resistance protein D"/>
    <property type="match status" value="2"/>
</dbReference>
<dbReference type="EMBL" id="JAEPRC010000201">
    <property type="protein sequence ID" value="KAG2204275.1"/>
    <property type="molecule type" value="Genomic_DNA"/>
</dbReference>
<feature type="domain" description="Major facilitator superfamily (MFS) profile" evidence="7">
    <location>
        <begin position="128"/>
        <end position="564"/>
    </location>
</feature>
<dbReference type="GO" id="GO:0022857">
    <property type="term" value="F:transmembrane transporter activity"/>
    <property type="evidence" value="ECO:0007669"/>
    <property type="project" value="InterPro"/>
</dbReference>
<comment type="caution">
    <text evidence="8">The sequence shown here is derived from an EMBL/GenBank/DDBJ whole genome shotgun (WGS) entry which is preliminary data.</text>
</comment>
<dbReference type="GO" id="GO:0005886">
    <property type="term" value="C:plasma membrane"/>
    <property type="evidence" value="ECO:0007669"/>
    <property type="project" value="TreeGrafter"/>
</dbReference>
<evidence type="ECO:0000256" key="1">
    <source>
        <dbReference type="ARBA" id="ARBA00004141"/>
    </source>
</evidence>
<feature type="transmembrane region" description="Helical" evidence="6">
    <location>
        <begin position="403"/>
        <end position="424"/>
    </location>
</feature>
<feature type="transmembrane region" description="Helical" evidence="6">
    <location>
        <begin position="363"/>
        <end position="383"/>
    </location>
</feature>
<sequence>MNHYQHSIFHEEKTAVEYEDIALEPVSAIHPKHQHRADALQHKIVPTPSPSIVSIVIDENGNMRKSLLLKNAFQVGTPYDISTDRRKQSKCNSICCHQVMSYLKTKMAFKAVVADDPRLFSPTKKKLILAALALGASLNGFCSTVYFPGIPDIKSELNASEIEITLVSSLFILFGGIGPIFWASMSDYYHIRRFLYLISLLIFIVASIGCALANSVYLLILLRCIQSIGTSVTMSIGAGTVADCWKITERGSSFSFLFVGQFLGPLIGPIIGGGITAATGWRSVFWLCTGYGVFLFVFFFLFFPETYRLDHHWDQRFTDLSSQSTLATDNISHINLPTTSSNNRKTQNHSGFNPFKSFAMMQYAFVCFVAIEIGFCFGTMFTLETLIPDIYFVHYGFDSWQTGLSFIGAGLGNVLGSIVSGRLSDYLLIRSSRKRGGISKAEDRLTLNAWPGGFILIPLGVLLFGWSIMAGFSVWPAIIGFSILCFGMSQVYTAGSAYLVDSISGKGASVTAACNFFRMTMAAVLSFVSPIIGSALSIGYVCILLASFNILGMGLLVFIKFKGIHMRRRAGFAQAK</sequence>
<feature type="transmembrane region" description="Helical" evidence="6">
    <location>
        <begin position="512"/>
        <end position="532"/>
    </location>
</feature>
<feature type="transmembrane region" description="Helical" evidence="6">
    <location>
        <begin position="445"/>
        <end position="468"/>
    </location>
</feature>
<feature type="transmembrane region" description="Helical" evidence="6">
    <location>
        <begin position="194"/>
        <end position="214"/>
    </location>
</feature>
<evidence type="ECO:0000256" key="4">
    <source>
        <dbReference type="ARBA" id="ARBA00022989"/>
    </source>
</evidence>
<evidence type="ECO:0000313" key="8">
    <source>
        <dbReference type="EMBL" id="KAG2204275.1"/>
    </source>
</evidence>
<dbReference type="AlphaFoldDB" id="A0A8H7V213"/>
<accession>A0A8H7V213</accession>
<keyword evidence="4 6" id="KW-1133">Transmembrane helix</keyword>
<reference evidence="8" key="1">
    <citation type="submission" date="2020-12" db="EMBL/GenBank/DDBJ databases">
        <title>Metabolic potential, ecology and presence of endohyphal bacteria is reflected in genomic diversity of Mucoromycotina.</title>
        <authorList>
            <person name="Muszewska A."/>
            <person name="Okrasinska A."/>
            <person name="Steczkiewicz K."/>
            <person name="Drgas O."/>
            <person name="Orlowska M."/>
            <person name="Perlinska-Lenart U."/>
            <person name="Aleksandrzak-Piekarczyk T."/>
            <person name="Szatraj K."/>
            <person name="Zielenkiewicz U."/>
            <person name="Pilsyk S."/>
            <person name="Malc E."/>
            <person name="Mieczkowski P."/>
            <person name="Kruszewska J.S."/>
            <person name="Biernat P."/>
            <person name="Pawlowska J."/>
        </authorList>
    </citation>
    <scope>NUCLEOTIDE SEQUENCE</scope>
    <source>
        <strain evidence="8">CBS 226.32</strain>
    </source>
</reference>
<evidence type="ECO:0000313" key="9">
    <source>
        <dbReference type="Proteomes" id="UP000650833"/>
    </source>
</evidence>
<feature type="transmembrane region" description="Helical" evidence="6">
    <location>
        <begin position="127"/>
        <end position="150"/>
    </location>
</feature>
<evidence type="ECO:0000256" key="3">
    <source>
        <dbReference type="ARBA" id="ARBA00022692"/>
    </source>
</evidence>
<dbReference type="Proteomes" id="UP000650833">
    <property type="component" value="Unassembled WGS sequence"/>
</dbReference>
<keyword evidence="9" id="KW-1185">Reference proteome</keyword>
<dbReference type="InterPro" id="IPR036259">
    <property type="entry name" value="MFS_trans_sf"/>
</dbReference>
<keyword evidence="5 6" id="KW-0472">Membrane</keyword>
<dbReference type="InterPro" id="IPR011701">
    <property type="entry name" value="MFS"/>
</dbReference>
<proteinExistence type="predicted"/>